<dbReference type="InterPro" id="IPR015621">
    <property type="entry name" value="IL-1_rcpt_fam"/>
</dbReference>
<dbReference type="InterPro" id="IPR013098">
    <property type="entry name" value="Ig_I-set"/>
</dbReference>
<keyword evidence="3" id="KW-1090">Inhibition of host innate immune response by virus</keyword>
<evidence type="ECO:0000256" key="4">
    <source>
        <dbReference type="ARBA" id="ARBA00022801"/>
    </source>
</evidence>
<protein>
    <recommendedName>
        <fullName evidence="12">Soluble interferon alpha/beta receptor OPG204</fullName>
    </recommendedName>
</protein>
<dbReference type="SUPFAM" id="SSF52200">
    <property type="entry name" value="Toll/Interleukin receptor TIR domain"/>
    <property type="match status" value="1"/>
</dbReference>
<keyword evidence="6" id="KW-0520">NAD</keyword>
<keyword evidence="4" id="KW-0378">Hydrolase</keyword>
<dbReference type="Gene3D" id="3.40.50.10140">
    <property type="entry name" value="Toll/interleukin-1 receptor homology (TIR) domain"/>
    <property type="match status" value="1"/>
</dbReference>
<feature type="transmembrane region" description="Helical" evidence="14">
    <location>
        <begin position="331"/>
        <end position="353"/>
    </location>
</feature>
<dbReference type="GO" id="GO:0039502">
    <property type="term" value="P:symbiont-mediated suppression of host type I interferon-mediated signaling pathway"/>
    <property type="evidence" value="ECO:0007669"/>
    <property type="project" value="UniProtKB-KW"/>
</dbReference>
<dbReference type="OrthoDB" id="1421090at2759"/>
<dbReference type="PROSITE" id="PS50835">
    <property type="entry name" value="IG_LIKE"/>
    <property type="match status" value="3"/>
</dbReference>
<keyword evidence="14" id="KW-0812">Transmembrane</keyword>
<evidence type="ECO:0000256" key="7">
    <source>
        <dbReference type="ARBA" id="ARBA00023157"/>
    </source>
</evidence>
<feature type="domain" description="TIR" evidence="15">
    <location>
        <begin position="374"/>
        <end position="508"/>
    </location>
</feature>
<keyword evidence="2" id="KW-0244">Early protein</keyword>
<name>A0A2B4SNI5_STYPI</name>
<evidence type="ECO:0000256" key="11">
    <source>
        <dbReference type="ARBA" id="ARBA00038761"/>
    </source>
</evidence>
<comment type="function">
    <text evidence="13">Counteracts the antiviral effects of host IFN-alpha/beta and key IFN-inducible proteins involved in viral RNA degradation suxh as host OAS1. Acts as a soluble IFN-alpha receptor and thus inhibits the interaction between host IFN-alpha and its receptor.</text>
</comment>
<evidence type="ECO:0000313" key="17">
    <source>
        <dbReference type="EMBL" id="PFX30430.1"/>
    </source>
</evidence>
<dbReference type="EMBL" id="LSMT01000050">
    <property type="protein sequence ID" value="PFX30430.1"/>
    <property type="molecule type" value="Genomic_DNA"/>
</dbReference>
<dbReference type="Pfam" id="PF13676">
    <property type="entry name" value="TIR_2"/>
    <property type="match status" value="1"/>
</dbReference>
<keyword evidence="5" id="KW-1114">Inhibition of host interferon signaling pathway by virus</keyword>
<keyword evidence="8" id="KW-0325">Glycoprotein</keyword>
<evidence type="ECO:0000256" key="10">
    <source>
        <dbReference type="ARBA" id="ARBA00023319"/>
    </source>
</evidence>
<dbReference type="Pfam" id="PF13927">
    <property type="entry name" value="Ig_3"/>
    <property type="match status" value="1"/>
</dbReference>
<dbReference type="InterPro" id="IPR003599">
    <property type="entry name" value="Ig_sub"/>
</dbReference>
<dbReference type="SMART" id="SM00255">
    <property type="entry name" value="TIR"/>
    <property type="match status" value="1"/>
</dbReference>
<evidence type="ECO:0000256" key="14">
    <source>
        <dbReference type="SAM" id="Phobius"/>
    </source>
</evidence>
<feature type="domain" description="Ig-like" evidence="16">
    <location>
        <begin position="6"/>
        <end position="96"/>
    </location>
</feature>
<dbReference type="Pfam" id="PF07679">
    <property type="entry name" value="I-set"/>
    <property type="match status" value="1"/>
</dbReference>
<dbReference type="InterPro" id="IPR003598">
    <property type="entry name" value="Ig_sub2"/>
</dbReference>
<evidence type="ECO:0000256" key="3">
    <source>
        <dbReference type="ARBA" id="ARBA00022632"/>
    </source>
</evidence>
<dbReference type="PANTHER" id="PTHR11890:SF44">
    <property type="entry name" value="X-LINKED INTERLEUKIN-1 RECEPTOR ACCESSORY PROTEIN-LIKE 2"/>
    <property type="match status" value="1"/>
</dbReference>
<dbReference type="SUPFAM" id="SSF48726">
    <property type="entry name" value="Immunoglobulin"/>
    <property type="match status" value="3"/>
</dbReference>
<keyword evidence="9" id="KW-0899">Viral immunoevasion</keyword>
<evidence type="ECO:0000256" key="5">
    <source>
        <dbReference type="ARBA" id="ARBA00022830"/>
    </source>
</evidence>
<dbReference type="SMART" id="SM00409">
    <property type="entry name" value="IG"/>
    <property type="match status" value="3"/>
</dbReference>
<keyword evidence="18" id="KW-1185">Reference proteome</keyword>
<dbReference type="GO" id="GO:0007165">
    <property type="term" value="P:signal transduction"/>
    <property type="evidence" value="ECO:0007669"/>
    <property type="project" value="InterPro"/>
</dbReference>
<evidence type="ECO:0000259" key="16">
    <source>
        <dbReference type="PROSITE" id="PS50835"/>
    </source>
</evidence>
<dbReference type="GO" id="GO:0016787">
    <property type="term" value="F:hydrolase activity"/>
    <property type="evidence" value="ECO:0007669"/>
    <property type="project" value="UniProtKB-KW"/>
</dbReference>
<dbReference type="CDD" id="cd00096">
    <property type="entry name" value="Ig"/>
    <property type="match status" value="2"/>
</dbReference>
<keyword evidence="14" id="KW-0472">Membrane</keyword>
<evidence type="ECO:0000256" key="6">
    <source>
        <dbReference type="ARBA" id="ARBA00023027"/>
    </source>
</evidence>
<evidence type="ECO:0000256" key="2">
    <source>
        <dbReference type="ARBA" id="ARBA00022518"/>
    </source>
</evidence>
<comment type="caution">
    <text evidence="17">The sequence shown here is derived from an EMBL/GenBank/DDBJ whole genome shotgun (WGS) entry which is preliminary data.</text>
</comment>
<keyword evidence="10" id="KW-0393">Immunoglobulin domain</keyword>
<dbReference type="Proteomes" id="UP000225706">
    <property type="component" value="Unassembled WGS sequence"/>
</dbReference>
<dbReference type="InterPro" id="IPR035897">
    <property type="entry name" value="Toll_tir_struct_dom_sf"/>
</dbReference>
<dbReference type="PROSITE" id="PS50104">
    <property type="entry name" value="TIR"/>
    <property type="match status" value="1"/>
</dbReference>
<dbReference type="AlphaFoldDB" id="A0A2B4SNI5"/>
<dbReference type="InterPro" id="IPR013783">
    <property type="entry name" value="Ig-like_fold"/>
</dbReference>
<comment type="similarity">
    <text evidence="1">Belongs to the interleukin-1 receptor family.</text>
</comment>
<reference evidence="18" key="1">
    <citation type="journal article" date="2017" name="bioRxiv">
        <title>Comparative analysis of the genomes of Stylophora pistillata and Acropora digitifera provides evidence for extensive differences between species of corals.</title>
        <authorList>
            <person name="Voolstra C.R."/>
            <person name="Li Y."/>
            <person name="Liew Y.J."/>
            <person name="Baumgarten S."/>
            <person name="Zoccola D."/>
            <person name="Flot J.-F."/>
            <person name="Tambutte S."/>
            <person name="Allemand D."/>
            <person name="Aranda M."/>
        </authorList>
    </citation>
    <scope>NUCLEOTIDE SEQUENCE [LARGE SCALE GENOMIC DNA]</scope>
</reference>
<organism evidence="17 18">
    <name type="scientific">Stylophora pistillata</name>
    <name type="common">Smooth cauliflower coral</name>
    <dbReference type="NCBI Taxonomy" id="50429"/>
    <lineage>
        <taxon>Eukaryota</taxon>
        <taxon>Metazoa</taxon>
        <taxon>Cnidaria</taxon>
        <taxon>Anthozoa</taxon>
        <taxon>Hexacorallia</taxon>
        <taxon>Scleractinia</taxon>
        <taxon>Astrocoeniina</taxon>
        <taxon>Pocilloporidae</taxon>
        <taxon>Stylophora</taxon>
    </lineage>
</organism>
<dbReference type="Gene3D" id="2.60.40.10">
    <property type="entry name" value="Immunoglobulins"/>
    <property type="match status" value="3"/>
</dbReference>
<dbReference type="PANTHER" id="PTHR11890">
    <property type="entry name" value="INTERLEUKIN-1 RECEPTOR FAMILY MEMBER"/>
    <property type="match status" value="1"/>
</dbReference>
<evidence type="ECO:0000259" key="15">
    <source>
        <dbReference type="PROSITE" id="PS50104"/>
    </source>
</evidence>
<feature type="domain" description="Ig-like" evidence="16">
    <location>
        <begin position="199"/>
        <end position="313"/>
    </location>
</feature>
<keyword evidence="7" id="KW-1015">Disulfide bond</keyword>
<dbReference type="FunFam" id="2.60.40.10:FF:000032">
    <property type="entry name" value="palladin isoform X1"/>
    <property type="match status" value="1"/>
</dbReference>
<evidence type="ECO:0000256" key="12">
    <source>
        <dbReference type="ARBA" id="ARBA00041012"/>
    </source>
</evidence>
<evidence type="ECO:0000313" key="18">
    <source>
        <dbReference type="Proteomes" id="UP000225706"/>
    </source>
</evidence>
<proteinExistence type="inferred from homology"/>
<dbReference type="InterPro" id="IPR007110">
    <property type="entry name" value="Ig-like_dom"/>
</dbReference>
<evidence type="ECO:0000256" key="13">
    <source>
        <dbReference type="ARBA" id="ARBA00045444"/>
    </source>
</evidence>
<dbReference type="InterPro" id="IPR000157">
    <property type="entry name" value="TIR_dom"/>
</dbReference>
<keyword evidence="9" id="KW-0945">Host-virus interaction</keyword>
<accession>A0A2B4SNI5</accession>
<evidence type="ECO:0000256" key="9">
    <source>
        <dbReference type="ARBA" id="ARBA00023258"/>
    </source>
</evidence>
<dbReference type="SMART" id="SM00408">
    <property type="entry name" value="IGc2"/>
    <property type="match status" value="3"/>
</dbReference>
<gene>
    <name evidence="17" type="primary">Robo2</name>
    <name evidence="17" type="ORF">AWC38_SpisGene4786</name>
</gene>
<keyword evidence="14" id="KW-1133">Transmembrane helix</keyword>
<keyword evidence="9" id="KW-0922">Interferon antiviral system evasion</keyword>
<feature type="domain" description="Ig-like" evidence="16">
    <location>
        <begin position="106"/>
        <end position="198"/>
    </location>
</feature>
<comment type="subunit">
    <text evidence="11">Interacts with host IFNA1.</text>
</comment>
<dbReference type="InterPro" id="IPR036179">
    <property type="entry name" value="Ig-like_dom_sf"/>
</dbReference>
<sequence>MCQAAPRILPLPKVVEIEEGSERLIPCGAEGWPTPTIKWKRDTQEISESDDFSLRKDPNENRVALKIKSAEIRLQGNYTCEAMNAFGKASQTVTVDIEESSPLQVPEIIPHPRYKITTKGSNVTLTCDVLYVSWFLSDHYWLFNGTVFYPSQEPSRYREDTVQFHYNFTMVLHILNVSEKDEGRYECEVFNLEQKAISPKMTVIVDVKDNVQNISTKWETTYAALNTQVQLKCTSMYKAFLEVATFWMFQGNKLNQSDPRYKTYTLGVESSEARRKSEEMILVISNVSESDFGTYTCALSSSFGMSTEKIALEEAKHEIEFTPSDDSSSSMWIILFPVVAGGILLALIALVSLRRMIKKRQEWKQQGKTCDGKFKYDVFVTFSNKDRHWVASNIIPLLEGNQVKYCIHSRDFELGRPLTDNMAESVYSSRKVLAVMSKNYLDSKFCKGELEMALYRSKIAHEGSLLVVRIDGIRKKKLPKALREQIFVDYHSDKNRGSWEKRLLRFLVESELNQNRYITKL</sequence>
<evidence type="ECO:0000256" key="8">
    <source>
        <dbReference type="ARBA" id="ARBA00023180"/>
    </source>
</evidence>
<evidence type="ECO:0000256" key="1">
    <source>
        <dbReference type="ARBA" id="ARBA00009752"/>
    </source>
</evidence>